<accession>A0A4C1Y1P5</accession>
<gene>
    <name evidence="2" type="ORF">EVAR_52702_1</name>
</gene>
<dbReference type="Proteomes" id="UP000299102">
    <property type="component" value="Unassembled WGS sequence"/>
</dbReference>
<feature type="transmembrane region" description="Helical" evidence="1">
    <location>
        <begin position="136"/>
        <end position="154"/>
    </location>
</feature>
<keyword evidence="1" id="KW-0472">Membrane</keyword>
<dbReference type="EMBL" id="BGZK01001040">
    <property type="protein sequence ID" value="GBP69430.1"/>
    <property type="molecule type" value="Genomic_DNA"/>
</dbReference>
<name>A0A4C1Y1P5_EUMVA</name>
<proteinExistence type="predicted"/>
<evidence type="ECO:0000313" key="3">
    <source>
        <dbReference type="Proteomes" id="UP000299102"/>
    </source>
</evidence>
<protein>
    <submittedName>
        <fullName evidence="2">Uncharacterized protein</fullName>
    </submittedName>
</protein>
<organism evidence="2 3">
    <name type="scientific">Eumeta variegata</name>
    <name type="common">Bagworm moth</name>
    <name type="synonym">Eumeta japonica</name>
    <dbReference type="NCBI Taxonomy" id="151549"/>
    <lineage>
        <taxon>Eukaryota</taxon>
        <taxon>Metazoa</taxon>
        <taxon>Ecdysozoa</taxon>
        <taxon>Arthropoda</taxon>
        <taxon>Hexapoda</taxon>
        <taxon>Insecta</taxon>
        <taxon>Pterygota</taxon>
        <taxon>Neoptera</taxon>
        <taxon>Endopterygota</taxon>
        <taxon>Lepidoptera</taxon>
        <taxon>Glossata</taxon>
        <taxon>Ditrysia</taxon>
        <taxon>Tineoidea</taxon>
        <taxon>Psychidae</taxon>
        <taxon>Oiketicinae</taxon>
        <taxon>Eumeta</taxon>
    </lineage>
</organism>
<dbReference type="AlphaFoldDB" id="A0A4C1Y1P5"/>
<reference evidence="2 3" key="1">
    <citation type="journal article" date="2019" name="Commun. Biol.">
        <title>The bagworm genome reveals a unique fibroin gene that provides high tensile strength.</title>
        <authorList>
            <person name="Kono N."/>
            <person name="Nakamura H."/>
            <person name="Ohtoshi R."/>
            <person name="Tomita M."/>
            <person name="Numata K."/>
            <person name="Arakawa K."/>
        </authorList>
    </citation>
    <scope>NUCLEOTIDE SEQUENCE [LARGE SCALE GENOMIC DNA]</scope>
</reference>
<evidence type="ECO:0000256" key="1">
    <source>
        <dbReference type="SAM" id="Phobius"/>
    </source>
</evidence>
<evidence type="ECO:0000313" key="2">
    <source>
        <dbReference type="EMBL" id="GBP69430.1"/>
    </source>
</evidence>
<keyword evidence="3" id="KW-1185">Reference proteome</keyword>
<keyword evidence="1" id="KW-1133">Transmembrane helix</keyword>
<keyword evidence="1" id="KW-0812">Transmembrane</keyword>
<sequence length="155" mass="17399">MYRQQTDYKNRDIDYGIAREPKDSDCESVRNSEASIDVFLEVTEGVPSSGCRTSFLPDDHFPDKPFVTRHEPTFLTSFSMHFLNVYFGSRSYDLRHHVGVMRLGSSTAVVTNAVTKSRTSTHDPPTDVTVELADPACLTVIPIIGVMMLVVSYIF</sequence>
<comment type="caution">
    <text evidence="2">The sequence shown here is derived from an EMBL/GenBank/DDBJ whole genome shotgun (WGS) entry which is preliminary data.</text>
</comment>